<dbReference type="AlphaFoldDB" id="A0A6M3ZT70"/>
<evidence type="ECO:0008006" key="3">
    <source>
        <dbReference type="Google" id="ProtNLM"/>
    </source>
</evidence>
<dbReference type="InterPro" id="IPR021388">
    <property type="entry name" value="DUF3024"/>
</dbReference>
<evidence type="ECO:0000313" key="2">
    <source>
        <dbReference type="Proteomes" id="UP000501648"/>
    </source>
</evidence>
<reference evidence="1 2" key="1">
    <citation type="journal article" date="2012" name="J. Bacteriol.">
        <title>Genome sequence of the pathogenic Herbaspirillum seropedicae strain Os34, isolated from rice roots.</title>
        <authorList>
            <person name="Ye W."/>
            <person name="Ye S."/>
            <person name="Liu J."/>
            <person name="Chang S."/>
            <person name="Chen M."/>
            <person name="Zhu B."/>
            <person name="Guo L."/>
            <person name="An Q."/>
        </authorList>
    </citation>
    <scope>NUCLEOTIDE SEQUENCE [LARGE SCALE GENOMIC DNA]</scope>
    <source>
        <strain evidence="1 2">Os34</strain>
    </source>
</reference>
<dbReference type="RefSeq" id="WP_017453282.1">
    <property type="nucleotide sequence ID" value="NZ_CP008956.1"/>
</dbReference>
<organism evidence="1 2">
    <name type="scientific">Herbaspirillum rubrisubalbicans Os34</name>
    <dbReference type="NCBI Taxonomy" id="1235827"/>
    <lineage>
        <taxon>Bacteria</taxon>
        <taxon>Pseudomonadati</taxon>
        <taxon>Pseudomonadota</taxon>
        <taxon>Betaproteobacteria</taxon>
        <taxon>Burkholderiales</taxon>
        <taxon>Oxalobacteraceae</taxon>
        <taxon>Herbaspirillum</taxon>
    </lineage>
</organism>
<dbReference type="Proteomes" id="UP000501648">
    <property type="component" value="Chromosome"/>
</dbReference>
<accession>A0A6M3ZT70</accession>
<name>A0A6M3ZT70_9BURK</name>
<sequence length="124" mass="14264">MNQIIAQANGMSTAGGSLSWQPNELDLRRIERMLQKRARYLYVVPRVEMTASGYLIQSPCCSRNIDAEGGMVDIALLEYDAGLGVWKLFRKDHTEGGWEFFMLERSLQVLMDCINRDTARLFWQ</sequence>
<dbReference type="EMBL" id="CP008956">
    <property type="protein sequence ID" value="QJQ01180.1"/>
    <property type="molecule type" value="Genomic_DNA"/>
</dbReference>
<gene>
    <name evidence="1" type="ORF">C798_13325</name>
</gene>
<protein>
    <recommendedName>
        <fullName evidence="3">DUF3024 domain-containing protein</fullName>
    </recommendedName>
</protein>
<proteinExistence type="predicted"/>
<dbReference type="Pfam" id="PF11225">
    <property type="entry name" value="DUF3024"/>
    <property type="match status" value="1"/>
</dbReference>
<evidence type="ECO:0000313" key="1">
    <source>
        <dbReference type="EMBL" id="QJQ01180.1"/>
    </source>
</evidence>